<dbReference type="GO" id="GO:0009279">
    <property type="term" value="C:cell outer membrane"/>
    <property type="evidence" value="ECO:0007669"/>
    <property type="project" value="UniProtKB-SubCell"/>
</dbReference>
<dbReference type="InterPro" id="IPR051692">
    <property type="entry name" value="OMP-like"/>
</dbReference>
<organism evidence="8">
    <name type="scientific">Methylobacterium bullatum</name>
    <dbReference type="NCBI Taxonomy" id="570505"/>
    <lineage>
        <taxon>Bacteria</taxon>
        <taxon>Pseudomonadati</taxon>
        <taxon>Pseudomonadota</taxon>
        <taxon>Alphaproteobacteria</taxon>
        <taxon>Hyphomicrobiales</taxon>
        <taxon>Methylobacteriaceae</taxon>
        <taxon>Methylobacterium</taxon>
    </lineage>
</organism>
<keyword evidence="2 6" id="KW-0732">Signal</keyword>
<dbReference type="InterPro" id="IPR027385">
    <property type="entry name" value="Beta-barrel_OMP"/>
</dbReference>
<comment type="subcellular location">
    <subcellularLocation>
        <location evidence="1">Cell outer membrane</location>
    </subcellularLocation>
</comment>
<feature type="domain" description="Outer membrane protein beta-barrel" evidence="7">
    <location>
        <begin position="43"/>
        <end position="258"/>
    </location>
</feature>
<dbReference type="Gene3D" id="2.40.160.20">
    <property type="match status" value="1"/>
</dbReference>
<reference evidence="8" key="1">
    <citation type="submission" date="2019-12" db="EMBL/GenBank/DDBJ databases">
        <authorList>
            <person name="Cremers G."/>
        </authorList>
    </citation>
    <scope>NUCLEOTIDE SEQUENCE</scope>
    <source>
        <strain evidence="8">Mbul1</strain>
    </source>
</reference>
<dbReference type="Pfam" id="PF13505">
    <property type="entry name" value="OMP_b-brl"/>
    <property type="match status" value="1"/>
</dbReference>
<evidence type="ECO:0000313" key="8">
    <source>
        <dbReference type="EMBL" id="CAA2100562.1"/>
    </source>
</evidence>
<gene>
    <name evidence="8" type="ORF">MBUL_00734</name>
</gene>
<dbReference type="SUPFAM" id="SSF56925">
    <property type="entry name" value="OMPA-like"/>
    <property type="match status" value="1"/>
</dbReference>
<comment type="similarity">
    <text evidence="5">Belongs to the Omp25/RopB family.</text>
</comment>
<evidence type="ECO:0000256" key="4">
    <source>
        <dbReference type="ARBA" id="ARBA00023237"/>
    </source>
</evidence>
<protein>
    <recommendedName>
        <fullName evidence="7">Outer membrane protein beta-barrel domain-containing protein</fullName>
    </recommendedName>
</protein>
<accession>A0A679IW87</accession>
<keyword evidence="4" id="KW-0998">Cell outer membrane</keyword>
<evidence type="ECO:0000256" key="1">
    <source>
        <dbReference type="ARBA" id="ARBA00004442"/>
    </source>
</evidence>
<dbReference type="EMBL" id="LR743504">
    <property type="protein sequence ID" value="CAA2100562.1"/>
    <property type="molecule type" value="Genomic_DNA"/>
</dbReference>
<feature type="signal peptide" evidence="6">
    <location>
        <begin position="1"/>
        <end position="24"/>
    </location>
</feature>
<dbReference type="InterPro" id="IPR011250">
    <property type="entry name" value="OMP/PagP_B-barrel"/>
</dbReference>
<dbReference type="PANTHER" id="PTHR34001">
    <property type="entry name" value="BLL7405 PROTEIN"/>
    <property type="match status" value="1"/>
</dbReference>
<keyword evidence="3" id="KW-0472">Membrane</keyword>
<feature type="chain" id="PRO_5025679538" description="Outer membrane protein beta-barrel domain-containing protein" evidence="6">
    <location>
        <begin position="25"/>
        <end position="258"/>
    </location>
</feature>
<dbReference type="PANTHER" id="PTHR34001:SF3">
    <property type="entry name" value="BLL7405 PROTEIN"/>
    <property type="match status" value="1"/>
</dbReference>
<evidence type="ECO:0000256" key="2">
    <source>
        <dbReference type="ARBA" id="ARBA00022729"/>
    </source>
</evidence>
<sequence>MTLRPSLYRAFLAVAALSTGTALAADLPARTIAPVYAPRPPVFTWTGFYVGANAGYATRTGKDYELAVQPGYFPTAPNTVGSLRSERNGDGFLAGGQVGYNYQIGNFVIGAENDIQYLDLGKAKRDYTFSGTGAVPAGFNYIGPEKKTEYFATGRARIGYAFDRFLVFGSAGLAYGNLKSETCLGSKCNDGKIGFAAGAGVEYALSSNWSVKVEGLYVNLGKAAAGVIGTDAVGRTYVDARKIDNDIALVRAGVNYRF</sequence>
<evidence type="ECO:0000259" key="7">
    <source>
        <dbReference type="Pfam" id="PF13505"/>
    </source>
</evidence>
<evidence type="ECO:0000256" key="6">
    <source>
        <dbReference type="SAM" id="SignalP"/>
    </source>
</evidence>
<dbReference type="AlphaFoldDB" id="A0A679IW87"/>
<name>A0A679IW87_9HYPH</name>
<proteinExistence type="inferred from homology"/>
<evidence type="ECO:0000256" key="3">
    <source>
        <dbReference type="ARBA" id="ARBA00023136"/>
    </source>
</evidence>
<evidence type="ECO:0000256" key="5">
    <source>
        <dbReference type="ARBA" id="ARBA00038306"/>
    </source>
</evidence>